<feature type="compositionally biased region" description="Basic and acidic residues" evidence="1">
    <location>
        <begin position="129"/>
        <end position="144"/>
    </location>
</feature>
<comment type="caution">
    <text evidence="2">The sequence shown here is derived from an EMBL/GenBank/DDBJ whole genome shotgun (WGS) entry which is preliminary data.</text>
</comment>
<sequence length="163" mass="18625">MKVRLPNLLSGLRGKSQIIQDELIKLREQMVHSAEGWWMEKLAKEPSRLCVDEVHRVLVDIVSAAANATPGLGRYPFFKREVVATGTAALEGFKNEARNMVVALVDMERAFVPPQHFIRWVQRRMDRQRREEELRGRSSKKGNEVEQSISKRSTSLQTGGQQN</sequence>
<feature type="compositionally biased region" description="Polar residues" evidence="1">
    <location>
        <begin position="145"/>
        <end position="163"/>
    </location>
</feature>
<accession>A0A8S0S183</accession>
<proteinExistence type="predicted"/>
<feature type="region of interest" description="Disordered" evidence="1">
    <location>
        <begin position="129"/>
        <end position="163"/>
    </location>
</feature>
<dbReference type="EMBL" id="CACTIH010003806">
    <property type="protein sequence ID" value="CAA2985407.1"/>
    <property type="molecule type" value="Genomic_DNA"/>
</dbReference>
<dbReference type="Proteomes" id="UP000594638">
    <property type="component" value="Unassembled WGS sequence"/>
</dbReference>
<gene>
    <name evidence="2" type="ORF">OLEA9_A088434</name>
</gene>
<keyword evidence="3" id="KW-1185">Reference proteome</keyword>
<dbReference type="InterPro" id="IPR022812">
    <property type="entry name" value="Dynamin"/>
</dbReference>
<dbReference type="GO" id="GO:0003924">
    <property type="term" value="F:GTPase activity"/>
    <property type="evidence" value="ECO:0007669"/>
    <property type="project" value="TreeGrafter"/>
</dbReference>
<dbReference type="GO" id="GO:0008017">
    <property type="term" value="F:microtubule binding"/>
    <property type="evidence" value="ECO:0007669"/>
    <property type="project" value="TreeGrafter"/>
</dbReference>
<dbReference type="AlphaFoldDB" id="A0A8S0S183"/>
<dbReference type="GO" id="GO:0016020">
    <property type="term" value="C:membrane"/>
    <property type="evidence" value="ECO:0007669"/>
    <property type="project" value="TreeGrafter"/>
</dbReference>
<dbReference type="GO" id="GO:0005737">
    <property type="term" value="C:cytoplasm"/>
    <property type="evidence" value="ECO:0007669"/>
    <property type="project" value="TreeGrafter"/>
</dbReference>
<evidence type="ECO:0000313" key="2">
    <source>
        <dbReference type="EMBL" id="CAA2985407.1"/>
    </source>
</evidence>
<dbReference type="Gene3D" id="1.20.120.1240">
    <property type="entry name" value="Dynamin, middle domain"/>
    <property type="match status" value="1"/>
</dbReference>
<reference evidence="2 3" key="1">
    <citation type="submission" date="2019-12" db="EMBL/GenBank/DDBJ databases">
        <authorList>
            <person name="Alioto T."/>
            <person name="Alioto T."/>
            <person name="Gomez Garrido J."/>
        </authorList>
    </citation>
    <scope>NUCLEOTIDE SEQUENCE [LARGE SCALE GENOMIC DNA]</scope>
</reference>
<organism evidence="2 3">
    <name type="scientific">Olea europaea subsp. europaea</name>
    <dbReference type="NCBI Taxonomy" id="158383"/>
    <lineage>
        <taxon>Eukaryota</taxon>
        <taxon>Viridiplantae</taxon>
        <taxon>Streptophyta</taxon>
        <taxon>Embryophyta</taxon>
        <taxon>Tracheophyta</taxon>
        <taxon>Spermatophyta</taxon>
        <taxon>Magnoliopsida</taxon>
        <taxon>eudicotyledons</taxon>
        <taxon>Gunneridae</taxon>
        <taxon>Pentapetalae</taxon>
        <taxon>asterids</taxon>
        <taxon>lamiids</taxon>
        <taxon>Lamiales</taxon>
        <taxon>Oleaceae</taxon>
        <taxon>Oleeae</taxon>
        <taxon>Olea</taxon>
    </lineage>
</organism>
<protein>
    <submittedName>
        <fullName evidence="2">Dynamin-2A-like</fullName>
    </submittedName>
</protein>
<evidence type="ECO:0000256" key="1">
    <source>
        <dbReference type="SAM" id="MobiDB-lite"/>
    </source>
</evidence>
<dbReference type="GO" id="GO:0005874">
    <property type="term" value="C:microtubule"/>
    <property type="evidence" value="ECO:0007669"/>
    <property type="project" value="TreeGrafter"/>
</dbReference>
<dbReference type="PANTHER" id="PTHR11566">
    <property type="entry name" value="DYNAMIN"/>
    <property type="match status" value="1"/>
</dbReference>
<dbReference type="OrthoDB" id="1740226at2759"/>
<evidence type="ECO:0000313" key="3">
    <source>
        <dbReference type="Proteomes" id="UP000594638"/>
    </source>
</evidence>
<dbReference type="Gramene" id="OE9A088434T1">
    <property type="protein sequence ID" value="OE9A088434C1"/>
    <property type="gene ID" value="OE9A088434"/>
</dbReference>
<dbReference type="PANTHER" id="PTHR11566:SF57">
    <property type="entry name" value="DYNAMIN-2B"/>
    <property type="match status" value="1"/>
</dbReference>
<name>A0A8S0S183_OLEEU</name>